<feature type="non-terminal residue" evidence="6">
    <location>
        <position position="190"/>
    </location>
</feature>
<dbReference type="Pfam" id="PF02878">
    <property type="entry name" value="PGM_PMM_I"/>
    <property type="match status" value="1"/>
</dbReference>
<dbReference type="PATRIC" id="fig|93930.3.peg.444"/>
<dbReference type="GO" id="GO:0008973">
    <property type="term" value="F:phosphopentomutase activity"/>
    <property type="evidence" value="ECO:0007669"/>
    <property type="project" value="TreeGrafter"/>
</dbReference>
<evidence type="ECO:0000256" key="3">
    <source>
        <dbReference type="ARBA" id="ARBA00022842"/>
    </source>
</evidence>
<dbReference type="InterPro" id="IPR016066">
    <property type="entry name" value="A-D-PHexomutase_CS"/>
</dbReference>
<organism evidence="6 7">
    <name type="scientific">Thermotoga petrophila</name>
    <dbReference type="NCBI Taxonomy" id="93929"/>
    <lineage>
        <taxon>Bacteria</taxon>
        <taxon>Thermotogati</taxon>
        <taxon>Thermotogota</taxon>
        <taxon>Thermotogae</taxon>
        <taxon>Thermotogales</taxon>
        <taxon>Thermotogaceae</taxon>
        <taxon>Thermotoga</taxon>
    </lineage>
</organism>
<proteinExistence type="inferred from homology"/>
<dbReference type="Proteomes" id="UP000058636">
    <property type="component" value="Unassembled WGS sequence"/>
</dbReference>
<dbReference type="PANTHER" id="PTHR45745:SF1">
    <property type="entry name" value="PHOSPHOGLUCOMUTASE 2B-RELATED"/>
    <property type="match status" value="1"/>
</dbReference>
<evidence type="ECO:0000313" key="6">
    <source>
        <dbReference type="EMBL" id="KUK22500.1"/>
    </source>
</evidence>
<feature type="domain" description="Alpha-D-phosphohexomutase alpha/beta/alpha" evidence="5">
    <location>
        <begin position="51"/>
        <end position="187"/>
    </location>
</feature>
<dbReference type="Gene3D" id="3.40.120.10">
    <property type="entry name" value="Alpha-D-Glucose-1,6-Bisphosphate, subunit A, domain 3"/>
    <property type="match status" value="1"/>
</dbReference>
<keyword evidence="3" id="KW-0460">Magnesium</keyword>
<dbReference type="SUPFAM" id="SSF53738">
    <property type="entry name" value="Phosphoglucomutase, first 3 domains"/>
    <property type="match status" value="1"/>
</dbReference>
<sequence length="190" mass="21527">MEVGSEMEDVKEVAYKRYQQWLENVADDFKEELLRLKDNEKEIVDRFYKDLEFGTGGLRGIMGVGTNRMNVYTVARATQGFANYLKKHKDFPSVVIAYDTRRTSGLFAKVAARVLAGNNVNVYIFDQVAPTPLLSFAVRKLKTDGGIIITASHNPPEYNGYKVYTSDGTQAVPKYANEITSEIEKLDYFK</sequence>
<evidence type="ECO:0000313" key="7">
    <source>
        <dbReference type="Proteomes" id="UP000058636"/>
    </source>
</evidence>
<dbReference type="AlphaFoldDB" id="A0A101EQ26"/>
<reference evidence="6 7" key="1">
    <citation type="journal article" date="2015" name="MBio">
        <title>Genome-Resolved Metagenomic Analysis Reveals Roles for Candidate Phyla and Other Microbial Community Members in Biogeochemical Transformations in Oil Reservoirs.</title>
        <authorList>
            <person name="Hu P."/>
            <person name="Tom L."/>
            <person name="Singh A."/>
            <person name="Thomas B.C."/>
            <person name="Baker B.J."/>
            <person name="Piceno Y.M."/>
            <person name="Andersen G.L."/>
            <person name="Banfield J.F."/>
        </authorList>
    </citation>
    <scope>NUCLEOTIDE SEQUENCE [LARGE SCALE GENOMIC DNA]</scope>
    <source>
        <strain evidence="6">46_26</strain>
    </source>
</reference>
<evidence type="ECO:0000256" key="1">
    <source>
        <dbReference type="ARBA" id="ARBA00010231"/>
    </source>
</evidence>
<dbReference type="InterPro" id="IPR005844">
    <property type="entry name" value="A-D-PHexomutase_a/b/a-I"/>
</dbReference>
<evidence type="ECO:0000259" key="5">
    <source>
        <dbReference type="Pfam" id="PF02878"/>
    </source>
</evidence>
<comment type="similarity">
    <text evidence="1">Belongs to the phosphohexose mutase family.</text>
</comment>
<dbReference type="InterPro" id="IPR016055">
    <property type="entry name" value="A-D-PHexomutase_a/b/a-I/II/III"/>
</dbReference>
<dbReference type="PANTHER" id="PTHR45745">
    <property type="entry name" value="PHOSPHOMANNOMUTASE 45A"/>
    <property type="match status" value="1"/>
</dbReference>
<dbReference type="GO" id="GO:0000287">
    <property type="term" value="F:magnesium ion binding"/>
    <property type="evidence" value="ECO:0007669"/>
    <property type="project" value="InterPro"/>
</dbReference>
<dbReference type="EMBL" id="LGFG01000147">
    <property type="protein sequence ID" value="KUK22500.1"/>
    <property type="molecule type" value="Genomic_DNA"/>
</dbReference>
<name>A0A101EQ26_9THEM</name>
<dbReference type="GO" id="GO:0005975">
    <property type="term" value="P:carbohydrate metabolic process"/>
    <property type="evidence" value="ECO:0007669"/>
    <property type="project" value="InterPro"/>
</dbReference>
<evidence type="ECO:0000256" key="2">
    <source>
        <dbReference type="ARBA" id="ARBA00022723"/>
    </source>
</evidence>
<keyword evidence="4" id="KW-0413">Isomerase</keyword>
<dbReference type="PROSITE" id="PS00710">
    <property type="entry name" value="PGM_PMM"/>
    <property type="match status" value="1"/>
</dbReference>
<evidence type="ECO:0000256" key="4">
    <source>
        <dbReference type="ARBA" id="ARBA00023235"/>
    </source>
</evidence>
<comment type="caution">
    <text evidence="6">The sequence shown here is derived from an EMBL/GenBank/DDBJ whole genome shotgun (WGS) entry which is preliminary data.</text>
</comment>
<dbReference type="GO" id="GO:0006166">
    <property type="term" value="P:purine ribonucleoside salvage"/>
    <property type="evidence" value="ECO:0007669"/>
    <property type="project" value="TreeGrafter"/>
</dbReference>
<protein>
    <submittedName>
        <fullName evidence="6">Phosphoglucomutase/phosphomannomutase alpha/beta/alpha domain I</fullName>
    </submittedName>
</protein>
<accession>A0A101EQ26</accession>
<gene>
    <name evidence="6" type="ORF">XD57_1401</name>
</gene>
<keyword evidence="2" id="KW-0479">Metal-binding</keyword>